<evidence type="ECO:0000259" key="3">
    <source>
        <dbReference type="Pfam" id="PF02826"/>
    </source>
</evidence>
<gene>
    <name evidence="4" type="ORF">KUCA_T00003322001</name>
</gene>
<sequence length="366" mass="40404">MTKPRILLLGTVPPADNPDYALFSRDFEVVPFVPKSMTDFCQKLDTIYNDISAIWMFDFVENTDISYGAELASHFPETLKVWAIAWVGYDFVDGAAFRKKGVILTNTGSATSPQVADLALYHVLASYRGTSVFERSLRDQLNLSEARKILGTKEFSPETGLPVIPVDHRVNYFDYGMAIGGKVLNTPQDSTVGIVGLGAIGKEIAKRLNAIGMYVNYTKRSPLSEEEEKKLGFTVTYHESFEKMIPYCDCIVFCVPHTPSTIHLLNEKTAKILKPGVRIVNVGRGSALDENVLLQCLEDGTISHAGLDVFESEPLVDERLVKRWDITLTPHIGSTTSDNPKHAAKANMADISNIVLHGGKGYNTVN</sequence>
<dbReference type="GO" id="GO:0030267">
    <property type="term" value="F:glyoxylate reductase (NADPH) activity"/>
    <property type="evidence" value="ECO:0007669"/>
    <property type="project" value="TreeGrafter"/>
</dbReference>
<dbReference type="OrthoDB" id="298012at2759"/>
<dbReference type="InterPro" id="IPR036291">
    <property type="entry name" value="NAD(P)-bd_dom_sf"/>
</dbReference>
<reference evidence="4" key="2">
    <citation type="submission" date="2014-02" db="EMBL/GenBank/DDBJ databases">
        <title>Complete DNA sequence of /Kuraishia capsulata/ illustrates novel genomic features among budding yeasts (/Saccharomycotina/).</title>
        <authorList>
            <person name="Morales L."/>
            <person name="Noel B."/>
            <person name="Porcel B."/>
            <person name="Marcet-Houben M."/>
            <person name="Hullo M-F."/>
            <person name="Sacerdot C."/>
            <person name="Tekaia F."/>
            <person name="Leh-Louis V."/>
            <person name="Despons L."/>
            <person name="Khanna V."/>
            <person name="Aury J-M."/>
            <person name="Barbe V."/>
            <person name="Couloux A."/>
            <person name="Labadie K."/>
            <person name="Pelletier E."/>
            <person name="Souciet J-L."/>
            <person name="Boekhout T."/>
            <person name="Gabaldon T."/>
            <person name="Wincker P."/>
            <person name="Dujon B."/>
        </authorList>
    </citation>
    <scope>NUCLEOTIDE SEQUENCE</scope>
    <source>
        <strain evidence="4">CBS 1993</strain>
    </source>
</reference>
<dbReference type="STRING" id="1382522.W6MLG1"/>
<dbReference type="HOGENOM" id="CLU_019796_1_2_1"/>
<evidence type="ECO:0000313" key="5">
    <source>
        <dbReference type="Proteomes" id="UP000019384"/>
    </source>
</evidence>
<evidence type="ECO:0000313" key="4">
    <source>
        <dbReference type="EMBL" id="CDK27344.1"/>
    </source>
</evidence>
<feature type="domain" description="D-isomer specific 2-hydroxyacid dehydrogenase NAD-binding" evidence="3">
    <location>
        <begin position="186"/>
        <end position="333"/>
    </location>
</feature>
<proteinExistence type="predicted"/>
<evidence type="ECO:0000256" key="2">
    <source>
        <dbReference type="ARBA" id="ARBA00023027"/>
    </source>
</evidence>
<dbReference type="InterPro" id="IPR029752">
    <property type="entry name" value="D-isomer_DH_CS1"/>
</dbReference>
<dbReference type="GO" id="GO:0051287">
    <property type="term" value="F:NAD binding"/>
    <property type="evidence" value="ECO:0007669"/>
    <property type="project" value="InterPro"/>
</dbReference>
<protein>
    <recommendedName>
        <fullName evidence="3">D-isomer specific 2-hydroxyacid dehydrogenase NAD-binding domain-containing protein</fullName>
    </recommendedName>
</protein>
<dbReference type="PANTHER" id="PTHR10996:SF178">
    <property type="entry name" value="2-HYDROXYACID DEHYDROGENASE YGL185C-RELATED"/>
    <property type="match status" value="1"/>
</dbReference>
<dbReference type="GeneID" id="34520727"/>
<dbReference type="SUPFAM" id="SSF52283">
    <property type="entry name" value="Formate/glycerate dehydrogenase catalytic domain-like"/>
    <property type="match status" value="1"/>
</dbReference>
<keyword evidence="2" id="KW-0520">NAD</keyword>
<dbReference type="InterPro" id="IPR050223">
    <property type="entry name" value="D-isomer_2-hydroxyacid_DH"/>
</dbReference>
<dbReference type="RefSeq" id="XP_022459339.1">
    <property type="nucleotide sequence ID" value="XM_022601725.1"/>
</dbReference>
<dbReference type="EMBL" id="HG793128">
    <property type="protein sequence ID" value="CDK27344.1"/>
    <property type="molecule type" value="Genomic_DNA"/>
</dbReference>
<dbReference type="GO" id="GO:0005829">
    <property type="term" value="C:cytosol"/>
    <property type="evidence" value="ECO:0007669"/>
    <property type="project" value="TreeGrafter"/>
</dbReference>
<dbReference type="GO" id="GO:0016618">
    <property type="term" value="F:hydroxypyruvate reductase [NAD(P)H] activity"/>
    <property type="evidence" value="ECO:0007669"/>
    <property type="project" value="TreeGrafter"/>
</dbReference>
<name>W6MLG1_9ASCO</name>
<dbReference type="InterPro" id="IPR006140">
    <property type="entry name" value="D-isomer_DH_NAD-bd"/>
</dbReference>
<dbReference type="PROSITE" id="PS00065">
    <property type="entry name" value="D_2_HYDROXYACID_DH_1"/>
    <property type="match status" value="1"/>
</dbReference>
<dbReference type="Pfam" id="PF02826">
    <property type="entry name" value="2-Hacid_dh_C"/>
    <property type="match status" value="1"/>
</dbReference>
<dbReference type="PANTHER" id="PTHR10996">
    <property type="entry name" value="2-HYDROXYACID DEHYDROGENASE-RELATED"/>
    <property type="match status" value="1"/>
</dbReference>
<dbReference type="AlphaFoldDB" id="W6MLG1"/>
<organism evidence="4 5">
    <name type="scientific">Kuraishia capsulata CBS 1993</name>
    <dbReference type="NCBI Taxonomy" id="1382522"/>
    <lineage>
        <taxon>Eukaryota</taxon>
        <taxon>Fungi</taxon>
        <taxon>Dikarya</taxon>
        <taxon>Ascomycota</taxon>
        <taxon>Saccharomycotina</taxon>
        <taxon>Pichiomycetes</taxon>
        <taxon>Pichiales</taxon>
        <taxon>Pichiaceae</taxon>
        <taxon>Kuraishia</taxon>
    </lineage>
</organism>
<dbReference type="Proteomes" id="UP000019384">
    <property type="component" value="Unassembled WGS sequence"/>
</dbReference>
<dbReference type="Gene3D" id="3.40.50.720">
    <property type="entry name" value="NAD(P)-binding Rossmann-like Domain"/>
    <property type="match status" value="2"/>
</dbReference>
<reference evidence="4" key="1">
    <citation type="submission" date="2013-12" db="EMBL/GenBank/DDBJ databases">
        <authorList>
            <person name="Genoscope - CEA"/>
        </authorList>
    </citation>
    <scope>NUCLEOTIDE SEQUENCE</scope>
    <source>
        <strain evidence="4">CBS 1993</strain>
    </source>
</reference>
<accession>W6MLG1</accession>
<keyword evidence="1" id="KW-0560">Oxidoreductase</keyword>
<evidence type="ECO:0000256" key="1">
    <source>
        <dbReference type="ARBA" id="ARBA00023002"/>
    </source>
</evidence>
<dbReference type="SUPFAM" id="SSF51735">
    <property type="entry name" value="NAD(P)-binding Rossmann-fold domains"/>
    <property type="match status" value="1"/>
</dbReference>
<keyword evidence="5" id="KW-1185">Reference proteome</keyword>